<dbReference type="OrthoDB" id="6607386at2759"/>
<dbReference type="GeneID" id="113205045"/>
<name>A0A6J1S6J2_FRAOC</name>
<keyword evidence="1" id="KW-1185">Reference proteome</keyword>
<organism evidence="1 2">
    <name type="scientific">Frankliniella occidentalis</name>
    <name type="common">Western flower thrips</name>
    <name type="synonym">Euthrips occidentalis</name>
    <dbReference type="NCBI Taxonomy" id="133901"/>
    <lineage>
        <taxon>Eukaryota</taxon>
        <taxon>Metazoa</taxon>
        <taxon>Ecdysozoa</taxon>
        <taxon>Arthropoda</taxon>
        <taxon>Hexapoda</taxon>
        <taxon>Insecta</taxon>
        <taxon>Pterygota</taxon>
        <taxon>Neoptera</taxon>
        <taxon>Paraneoptera</taxon>
        <taxon>Thysanoptera</taxon>
        <taxon>Terebrantia</taxon>
        <taxon>Thripoidea</taxon>
        <taxon>Thripidae</taxon>
        <taxon>Frankliniella</taxon>
    </lineage>
</organism>
<gene>
    <name evidence="2" type="primary">LOC113205045</name>
</gene>
<sequence>MATEEELLGKLGGLIKELDYCCGSNTKQTCSDHAGRKHKQWRDIPPPKHRKVPFEIDWQTYPMVTGLPVKETRFKANMREVATEVPRINVDYEPRTWLPKPVDLGGNGTPWDLRRYRSRELVASQIYFGCACPKRNGLQDECRRLDCRGKDCCLSQPVTKCRPSGGPGVCELPSRRAHKNNCWCDTCRPGCCLTGRMTPRAAQSSTDCAECICLQSVQCGSNCAHYCDKHMLGVAAKPCPPIIY</sequence>
<protein>
    <submittedName>
        <fullName evidence="2">Uncharacterized protein LOC113205045</fullName>
    </submittedName>
</protein>
<evidence type="ECO:0000313" key="1">
    <source>
        <dbReference type="Proteomes" id="UP000504606"/>
    </source>
</evidence>
<dbReference type="RefSeq" id="XP_026276272.1">
    <property type="nucleotide sequence ID" value="XM_026420487.2"/>
</dbReference>
<dbReference type="Proteomes" id="UP000504606">
    <property type="component" value="Unplaced"/>
</dbReference>
<accession>A0A6J1S6J2</accession>
<reference evidence="2" key="1">
    <citation type="submission" date="2025-08" db="UniProtKB">
        <authorList>
            <consortium name="RefSeq"/>
        </authorList>
    </citation>
    <scope>IDENTIFICATION</scope>
    <source>
        <tissue evidence="2">Whole organism</tissue>
    </source>
</reference>
<dbReference type="AlphaFoldDB" id="A0A6J1S6J2"/>
<evidence type="ECO:0000313" key="2">
    <source>
        <dbReference type="RefSeq" id="XP_026276272.1"/>
    </source>
</evidence>
<dbReference type="KEGG" id="foc:113205045"/>
<proteinExistence type="predicted"/>